<feature type="signal peptide" evidence="1">
    <location>
        <begin position="1"/>
        <end position="18"/>
    </location>
</feature>
<keyword evidence="1" id="KW-0732">Signal</keyword>
<evidence type="ECO:0000256" key="1">
    <source>
        <dbReference type="SAM" id="SignalP"/>
    </source>
</evidence>
<dbReference type="InterPro" id="IPR006801">
    <property type="entry name" value="ApoA-II"/>
</dbReference>
<dbReference type="AlphaFoldDB" id="A0A2H6N0W0"/>
<proteinExistence type="predicted"/>
<sequence>MKVFALTALLISICCVEGGLVKRQAEEEPQREVSNPFTAQFTEFIRRLQQETEGLASTLKDSFGQTTVEDLKSKFDTAIQQLQDSFTPLTEQVRQNVGRLFTLPSQAQQPVEEGA</sequence>
<name>A0A2H6N0W0_9SAUR</name>
<dbReference type="Gene3D" id="1.20.5.1230">
    <property type="entry name" value="Apolipoprotein A-I"/>
    <property type="match status" value="1"/>
</dbReference>
<protein>
    <recommendedName>
        <fullName evidence="3">Apolipoprotein A-II</fullName>
    </recommendedName>
</protein>
<dbReference type="GO" id="GO:0006869">
    <property type="term" value="P:lipid transport"/>
    <property type="evidence" value="ECO:0007669"/>
    <property type="project" value="InterPro"/>
</dbReference>
<dbReference type="EMBL" id="IACI01031325">
    <property type="protein sequence ID" value="LAA21977.1"/>
    <property type="molecule type" value="Transcribed_RNA"/>
</dbReference>
<evidence type="ECO:0008006" key="3">
    <source>
        <dbReference type="Google" id="ProtNLM"/>
    </source>
</evidence>
<dbReference type="GO" id="GO:0005576">
    <property type="term" value="C:extracellular region"/>
    <property type="evidence" value="ECO:0007669"/>
    <property type="project" value="InterPro"/>
</dbReference>
<organism evidence="2">
    <name type="scientific">Micrurus carvalhoi</name>
    <dbReference type="NCBI Taxonomy" id="3147026"/>
    <lineage>
        <taxon>Eukaryota</taxon>
        <taxon>Metazoa</taxon>
        <taxon>Chordata</taxon>
        <taxon>Craniata</taxon>
        <taxon>Vertebrata</taxon>
        <taxon>Euteleostomi</taxon>
        <taxon>Lepidosauria</taxon>
        <taxon>Squamata</taxon>
        <taxon>Bifurcata</taxon>
        <taxon>Unidentata</taxon>
        <taxon>Episquamata</taxon>
        <taxon>Toxicofera</taxon>
        <taxon>Serpentes</taxon>
        <taxon>Colubroidea</taxon>
        <taxon>Elapidae</taxon>
        <taxon>Elapinae</taxon>
        <taxon>Micrurus</taxon>
    </lineage>
</organism>
<reference evidence="2" key="1">
    <citation type="submission" date="2017-07" db="EMBL/GenBank/DDBJ databases">
        <authorList>
            <person name="Mikheyev A."/>
            <person name="Grau M."/>
        </authorList>
    </citation>
    <scope>NUCLEOTIDE SEQUENCE</scope>
    <source>
        <tissue evidence="2">Venom_gland</tissue>
    </source>
</reference>
<dbReference type="GO" id="GO:0008289">
    <property type="term" value="F:lipid binding"/>
    <property type="evidence" value="ECO:0007669"/>
    <property type="project" value="InterPro"/>
</dbReference>
<dbReference type="EMBL" id="IACI01031326">
    <property type="protein sequence ID" value="LAA21980.1"/>
    <property type="molecule type" value="Transcribed_RNA"/>
</dbReference>
<reference evidence="2" key="2">
    <citation type="submission" date="2017-12" db="EMBL/GenBank/DDBJ databases">
        <title>Coralsnake Venomics: Analyses of Venom Gland Transcriptomes and Proteomes of Six Brazilian Taxa.</title>
        <authorList>
            <person name="Aird S.D."/>
            <person name="Jorge da Silva N."/>
            <person name="Qiu L."/>
            <person name="Villar-Briones A."/>
            <person name="Aparecida-Saddi V."/>
            <person name="Campos-Telles M.P."/>
            <person name="Grau M."/>
            <person name="Mikheyev A.S."/>
        </authorList>
    </citation>
    <scope>NUCLEOTIDE SEQUENCE</scope>
    <source>
        <tissue evidence="2">Venom_gland</tissue>
    </source>
</reference>
<dbReference type="SUPFAM" id="SSF58113">
    <property type="entry name" value="Apolipoprotein A-I"/>
    <property type="match status" value="1"/>
</dbReference>
<accession>A0A2H6N0W0</accession>
<feature type="chain" id="PRO_5015080894" description="Apolipoprotein A-II" evidence="1">
    <location>
        <begin position="19"/>
        <end position="115"/>
    </location>
</feature>
<dbReference type="Pfam" id="PF04711">
    <property type="entry name" value="ApoA-II"/>
    <property type="match status" value="1"/>
</dbReference>
<dbReference type="GO" id="GO:0042157">
    <property type="term" value="P:lipoprotein metabolic process"/>
    <property type="evidence" value="ECO:0007669"/>
    <property type="project" value="InterPro"/>
</dbReference>
<evidence type="ECO:0000313" key="2">
    <source>
        <dbReference type="EMBL" id="LAA21980.1"/>
    </source>
</evidence>